<evidence type="ECO:0000313" key="5">
    <source>
        <dbReference type="EMBL" id="EGR31300.1"/>
    </source>
</evidence>
<dbReference type="PRINTS" id="PR00503">
    <property type="entry name" value="BROMODOMAIN"/>
</dbReference>
<sequence>MPQRYSFQQNSKRQNISTNNSILKTTTNQTLQQRPERQTIQQQQIIQQPLQRLNINKSRSTNQINKKRNAKTQQKLEQKKNRNLYSNQIITSNNSLQSTGMSPDMKQCLQILQKLNKNENATPFLYRVDPILQNCPDYYNIIQEPIDLSQIELNLRQNQYQTKSQFAADVRKVWKNSFIYNRQGTQIYEMTKKMSAFFDKLYSQIENQTPKMINNLKNDYHTITQYFFFQQIKIKQKKKSQSFNQISKCFIKTRIDKN</sequence>
<dbReference type="PANTHER" id="PTHR45926">
    <property type="entry name" value="OSJNBA0053K19.4 PROTEIN"/>
    <property type="match status" value="1"/>
</dbReference>
<protein>
    <recommendedName>
        <fullName evidence="4">Bromo domain-containing protein</fullName>
    </recommendedName>
</protein>
<feature type="region of interest" description="Disordered" evidence="3">
    <location>
        <begin position="1"/>
        <end position="21"/>
    </location>
</feature>
<dbReference type="STRING" id="857967.G0QTZ6"/>
<evidence type="ECO:0000256" key="1">
    <source>
        <dbReference type="ARBA" id="ARBA00023117"/>
    </source>
</evidence>
<gene>
    <name evidence="5" type="ORF">IMG5_113370</name>
</gene>
<dbReference type="OrthoDB" id="313135at2759"/>
<accession>G0QTZ6</accession>
<dbReference type="PROSITE" id="PS50014">
    <property type="entry name" value="BROMODOMAIN_2"/>
    <property type="match status" value="1"/>
</dbReference>
<dbReference type="GeneID" id="14907446"/>
<evidence type="ECO:0000313" key="6">
    <source>
        <dbReference type="Proteomes" id="UP000008983"/>
    </source>
</evidence>
<dbReference type="OMA" id="ANMANDC"/>
<dbReference type="Proteomes" id="UP000008983">
    <property type="component" value="Unassembled WGS sequence"/>
</dbReference>
<dbReference type="SMART" id="SM00297">
    <property type="entry name" value="BROMO"/>
    <property type="match status" value="1"/>
</dbReference>
<dbReference type="AlphaFoldDB" id="G0QTZ6"/>
<dbReference type="InterPro" id="IPR018359">
    <property type="entry name" value="Bromodomain_CS"/>
</dbReference>
<dbReference type="InterPro" id="IPR001487">
    <property type="entry name" value="Bromodomain"/>
</dbReference>
<dbReference type="SUPFAM" id="SSF47370">
    <property type="entry name" value="Bromodomain"/>
    <property type="match status" value="1"/>
</dbReference>
<proteinExistence type="predicted"/>
<dbReference type="eggNOG" id="KOG1474">
    <property type="taxonomic scope" value="Eukaryota"/>
</dbReference>
<dbReference type="InParanoid" id="G0QTZ6"/>
<dbReference type="Pfam" id="PF00439">
    <property type="entry name" value="Bromodomain"/>
    <property type="match status" value="1"/>
</dbReference>
<evidence type="ECO:0000256" key="3">
    <source>
        <dbReference type="SAM" id="MobiDB-lite"/>
    </source>
</evidence>
<name>G0QTZ6_ICHMU</name>
<evidence type="ECO:0000259" key="4">
    <source>
        <dbReference type="PROSITE" id="PS50014"/>
    </source>
</evidence>
<keyword evidence="1 2" id="KW-0103">Bromodomain</keyword>
<dbReference type="InterPro" id="IPR036427">
    <property type="entry name" value="Bromodomain-like_sf"/>
</dbReference>
<dbReference type="EMBL" id="GL983887">
    <property type="protein sequence ID" value="EGR31300.1"/>
    <property type="molecule type" value="Genomic_DNA"/>
</dbReference>
<dbReference type="RefSeq" id="XP_004034786.1">
    <property type="nucleotide sequence ID" value="XM_004034738.1"/>
</dbReference>
<organism evidence="5 6">
    <name type="scientific">Ichthyophthirius multifiliis</name>
    <name type="common">White spot disease agent</name>
    <name type="synonym">Ich</name>
    <dbReference type="NCBI Taxonomy" id="5932"/>
    <lineage>
        <taxon>Eukaryota</taxon>
        <taxon>Sar</taxon>
        <taxon>Alveolata</taxon>
        <taxon>Ciliophora</taxon>
        <taxon>Intramacronucleata</taxon>
        <taxon>Oligohymenophorea</taxon>
        <taxon>Hymenostomatida</taxon>
        <taxon>Ophryoglenina</taxon>
        <taxon>Ichthyophthirius</taxon>
    </lineage>
</organism>
<feature type="domain" description="Bromo" evidence="4">
    <location>
        <begin position="116"/>
        <end position="188"/>
    </location>
</feature>
<reference evidence="5 6" key="1">
    <citation type="submission" date="2011-07" db="EMBL/GenBank/DDBJ databases">
        <authorList>
            <person name="Coyne R."/>
            <person name="Brami D."/>
            <person name="Johnson J."/>
            <person name="Hostetler J."/>
            <person name="Hannick L."/>
            <person name="Clark T."/>
            <person name="Cassidy-Hanley D."/>
            <person name="Inman J."/>
        </authorList>
    </citation>
    <scope>NUCLEOTIDE SEQUENCE [LARGE SCALE GENOMIC DNA]</scope>
    <source>
        <strain evidence="5 6">G5</strain>
    </source>
</reference>
<dbReference type="Gene3D" id="1.20.920.10">
    <property type="entry name" value="Bromodomain-like"/>
    <property type="match status" value="1"/>
</dbReference>
<keyword evidence="6" id="KW-1185">Reference proteome</keyword>
<feature type="region of interest" description="Disordered" evidence="3">
    <location>
        <begin position="58"/>
        <end position="82"/>
    </location>
</feature>
<evidence type="ECO:0000256" key="2">
    <source>
        <dbReference type="PROSITE-ProRule" id="PRU00035"/>
    </source>
</evidence>
<dbReference type="PROSITE" id="PS00633">
    <property type="entry name" value="BROMODOMAIN_1"/>
    <property type="match status" value="1"/>
</dbReference>